<evidence type="ECO:0000313" key="1">
    <source>
        <dbReference type="EMBL" id="KAJ4440926.1"/>
    </source>
</evidence>
<comment type="caution">
    <text evidence="1">The sequence shown here is derived from an EMBL/GenBank/DDBJ whole genome shotgun (WGS) entry which is preliminary data.</text>
</comment>
<protein>
    <submittedName>
        <fullName evidence="1">Uncharacterized protein</fullName>
    </submittedName>
</protein>
<organism evidence="1 2">
    <name type="scientific">Periplaneta americana</name>
    <name type="common">American cockroach</name>
    <name type="synonym">Blatta americana</name>
    <dbReference type="NCBI Taxonomy" id="6978"/>
    <lineage>
        <taxon>Eukaryota</taxon>
        <taxon>Metazoa</taxon>
        <taxon>Ecdysozoa</taxon>
        <taxon>Arthropoda</taxon>
        <taxon>Hexapoda</taxon>
        <taxon>Insecta</taxon>
        <taxon>Pterygota</taxon>
        <taxon>Neoptera</taxon>
        <taxon>Polyneoptera</taxon>
        <taxon>Dictyoptera</taxon>
        <taxon>Blattodea</taxon>
        <taxon>Blattoidea</taxon>
        <taxon>Blattidae</taxon>
        <taxon>Blattinae</taxon>
        <taxon>Periplaneta</taxon>
    </lineage>
</organism>
<name>A0ABQ8T4K5_PERAM</name>
<reference evidence="1 2" key="1">
    <citation type="journal article" date="2022" name="Allergy">
        <title>Genome assembly and annotation of Periplaneta americana reveal a comprehensive cockroach allergen profile.</title>
        <authorList>
            <person name="Wang L."/>
            <person name="Xiong Q."/>
            <person name="Saelim N."/>
            <person name="Wang L."/>
            <person name="Nong W."/>
            <person name="Wan A.T."/>
            <person name="Shi M."/>
            <person name="Liu X."/>
            <person name="Cao Q."/>
            <person name="Hui J.H.L."/>
            <person name="Sookrung N."/>
            <person name="Leung T.F."/>
            <person name="Tungtrongchitr A."/>
            <person name="Tsui S.K.W."/>
        </authorList>
    </citation>
    <scope>NUCLEOTIDE SEQUENCE [LARGE SCALE GENOMIC DNA]</scope>
    <source>
        <strain evidence="1">PWHHKU_190912</strain>
    </source>
</reference>
<keyword evidence="2" id="KW-1185">Reference proteome</keyword>
<sequence length="298" mass="34502">MHRNVVKRVIFQRDEHVVRHVTQTITEKYEKTGATAEEQPQSSPWRLSDMKDMATKLRIALDFYEMLYSIYRQYICFVSGAVASWSKASCLRLALRNARWFGSSWEKKFSHEISASVWDRCPSSIVMHLGGYDSFRQICCLYFRKAAQGCHTYDYTRMHTTTLINCTRLLIHIHNSSSFHTLRLLPAHDVKFKVCHGSLYAVMWLAYEPKNSIFLHFCRGVLPMCQRSCLAITAFIQKSTYRYVRTAIMAKNPGVAPKIYRDWECAAEKDSGRQNTSVEDIERVRGAFVPEGIVPQCQ</sequence>
<dbReference type="EMBL" id="JAJSOF020000015">
    <property type="protein sequence ID" value="KAJ4440926.1"/>
    <property type="molecule type" value="Genomic_DNA"/>
</dbReference>
<proteinExistence type="predicted"/>
<gene>
    <name evidence="1" type="ORF">ANN_10774</name>
</gene>
<accession>A0ABQ8T4K5</accession>
<evidence type="ECO:0000313" key="2">
    <source>
        <dbReference type="Proteomes" id="UP001148838"/>
    </source>
</evidence>
<dbReference type="Proteomes" id="UP001148838">
    <property type="component" value="Unassembled WGS sequence"/>
</dbReference>